<dbReference type="Proteomes" id="UP000001038">
    <property type="component" value="Chromosome 2"/>
</dbReference>
<evidence type="ECO:0000256" key="7">
    <source>
        <dbReference type="ARBA" id="ARBA00023119"/>
    </source>
</evidence>
<keyword evidence="7" id="KW-0176">Collagen</keyword>
<dbReference type="PANTHER" id="PTHR24020">
    <property type="entry name" value="COLLAGEN ALPHA"/>
    <property type="match status" value="1"/>
</dbReference>
<dbReference type="SMART" id="SM00327">
    <property type="entry name" value="VWA"/>
    <property type="match status" value="2"/>
</dbReference>
<feature type="domain" description="VWFA" evidence="8">
    <location>
        <begin position="7"/>
        <end position="187"/>
    </location>
</feature>
<evidence type="ECO:0000259" key="8">
    <source>
        <dbReference type="PROSITE" id="PS50234"/>
    </source>
</evidence>
<evidence type="ECO:0000256" key="1">
    <source>
        <dbReference type="ARBA" id="ARBA00004498"/>
    </source>
</evidence>
<evidence type="ECO:0000256" key="2">
    <source>
        <dbReference type="ARBA" id="ARBA00022525"/>
    </source>
</evidence>
<evidence type="ECO:0000256" key="3">
    <source>
        <dbReference type="ARBA" id="ARBA00022530"/>
    </source>
</evidence>
<sequence>VICRLMDLAFLVDSSESAKDNHAQEKRFVIDVVDRLQSARLQSGRGLGFRAALLQYSSHVIIERNFSNWRGVEDFKARVTPMAYIGHGTYTTYAITNLTRIYLEESSINSIKLAILLFDGISHPRNPDISAAMADAMNQGIKFFTIGITPEANEAANIAHLSRIAGSSRNVHNLQDAGIVAKVIQEIVSLDISLHCRSHPDPLQTVDPSLCRSERSACKERPMELVFVLDSSESVGPENFEIIKGFVMALVDRVTVGSKATRIGLVLYSLDVNLVFDLPRYSTKEDIKLAIRSIAYMGEGTYTGTAIRKATQEAFSRSREGVSKVAIVITDGQTDKREPVKLDVAVREAHAANIEMFALGIVNTSDPTRDDFLRELNLIASDPDKEHMFLIDDFNTLPSKRTSHKNLQTSSC</sequence>
<reference evidence="9" key="3">
    <citation type="submission" date="2025-09" db="UniProtKB">
        <authorList>
            <consortium name="Ensembl"/>
        </authorList>
    </citation>
    <scope>IDENTIFICATION</scope>
    <source>
        <strain evidence="9">Hd-rR</strain>
    </source>
</reference>
<dbReference type="GO" id="GO:0007155">
    <property type="term" value="P:cell adhesion"/>
    <property type="evidence" value="ECO:0007669"/>
    <property type="project" value="UniProtKB-KW"/>
</dbReference>
<keyword evidence="6" id="KW-0130">Cell adhesion</keyword>
<dbReference type="InterPro" id="IPR002035">
    <property type="entry name" value="VWF_A"/>
</dbReference>
<evidence type="ECO:0000313" key="9">
    <source>
        <dbReference type="Ensembl" id="ENSORLP00000041154.1"/>
    </source>
</evidence>
<dbReference type="Ensembl" id="ENSORLT00000045235.1">
    <property type="protein sequence ID" value="ENSORLP00000041154.1"/>
    <property type="gene ID" value="ENSORLG00000025630.1"/>
</dbReference>
<dbReference type="PANTHER" id="PTHR24020:SF20">
    <property type="entry name" value="PH DOMAIN-CONTAINING PROTEIN"/>
    <property type="match status" value="1"/>
</dbReference>
<comment type="subcellular location">
    <subcellularLocation>
        <location evidence="1">Secreted</location>
        <location evidence="1">Extracellular space</location>
        <location evidence="1">Extracellular matrix</location>
    </subcellularLocation>
</comment>
<evidence type="ECO:0000313" key="10">
    <source>
        <dbReference type="Proteomes" id="UP000001038"/>
    </source>
</evidence>
<dbReference type="GeneTree" id="ENSGT00940000163195"/>
<name>A0A3B3IAQ7_ORYLA</name>
<dbReference type="InterPro" id="IPR050525">
    <property type="entry name" value="ECM_Assembly_Org"/>
</dbReference>
<dbReference type="PROSITE" id="PS50234">
    <property type="entry name" value="VWFA"/>
    <property type="match status" value="2"/>
</dbReference>
<dbReference type="PRINTS" id="PR00453">
    <property type="entry name" value="VWFADOMAIN"/>
</dbReference>
<dbReference type="Gene3D" id="3.40.50.410">
    <property type="entry name" value="von Willebrand factor, type A domain"/>
    <property type="match status" value="2"/>
</dbReference>
<keyword evidence="4" id="KW-0732">Signal</keyword>
<dbReference type="Pfam" id="PF00092">
    <property type="entry name" value="VWA"/>
    <property type="match status" value="2"/>
</dbReference>
<proteinExistence type="predicted"/>
<dbReference type="SUPFAM" id="SSF53300">
    <property type="entry name" value="vWA-like"/>
    <property type="match status" value="2"/>
</dbReference>
<keyword evidence="5" id="KW-0677">Repeat</keyword>
<evidence type="ECO:0000256" key="6">
    <source>
        <dbReference type="ARBA" id="ARBA00022889"/>
    </source>
</evidence>
<dbReference type="FunFam" id="3.40.50.410:FF:000003">
    <property type="entry name" value="Collagen type VI alpha 3 chain"/>
    <property type="match status" value="1"/>
</dbReference>
<evidence type="ECO:0000256" key="4">
    <source>
        <dbReference type="ARBA" id="ARBA00022729"/>
    </source>
</evidence>
<keyword evidence="3" id="KW-0272">Extracellular matrix</keyword>
<protein>
    <recommendedName>
        <fullName evidence="8">VWFA domain-containing protein</fullName>
    </recommendedName>
</protein>
<feature type="domain" description="VWFA" evidence="8">
    <location>
        <begin position="224"/>
        <end position="407"/>
    </location>
</feature>
<reference evidence="9" key="2">
    <citation type="submission" date="2025-08" db="UniProtKB">
        <authorList>
            <consortium name="Ensembl"/>
        </authorList>
    </citation>
    <scope>IDENTIFICATION</scope>
    <source>
        <strain evidence="9">Hd-rR</strain>
    </source>
</reference>
<dbReference type="InterPro" id="IPR036465">
    <property type="entry name" value="vWFA_dom_sf"/>
</dbReference>
<dbReference type="AlphaFoldDB" id="A0A3B3IAQ7"/>
<evidence type="ECO:0000256" key="5">
    <source>
        <dbReference type="ARBA" id="ARBA00022737"/>
    </source>
</evidence>
<keyword evidence="2" id="KW-0964">Secreted</keyword>
<reference evidence="9 10" key="1">
    <citation type="journal article" date="2007" name="Nature">
        <title>The medaka draft genome and insights into vertebrate genome evolution.</title>
        <authorList>
            <person name="Kasahara M."/>
            <person name="Naruse K."/>
            <person name="Sasaki S."/>
            <person name="Nakatani Y."/>
            <person name="Qu W."/>
            <person name="Ahsan B."/>
            <person name="Yamada T."/>
            <person name="Nagayasu Y."/>
            <person name="Doi K."/>
            <person name="Kasai Y."/>
            <person name="Jindo T."/>
            <person name="Kobayashi D."/>
            <person name="Shimada A."/>
            <person name="Toyoda A."/>
            <person name="Kuroki Y."/>
            <person name="Fujiyama A."/>
            <person name="Sasaki T."/>
            <person name="Shimizu A."/>
            <person name="Asakawa S."/>
            <person name="Shimizu N."/>
            <person name="Hashimoto S."/>
            <person name="Yang J."/>
            <person name="Lee Y."/>
            <person name="Matsushima K."/>
            <person name="Sugano S."/>
            <person name="Sakaizumi M."/>
            <person name="Narita T."/>
            <person name="Ohishi K."/>
            <person name="Haga S."/>
            <person name="Ohta F."/>
            <person name="Nomoto H."/>
            <person name="Nogata K."/>
            <person name="Morishita T."/>
            <person name="Endo T."/>
            <person name="Shin-I T."/>
            <person name="Takeda H."/>
            <person name="Morishita S."/>
            <person name="Kohara Y."/>
        </authorList>
    </citation>
    <scope>NUCLEOTIDE SEQUENCE [LARGE SCALE GENOMIC DNA]</scope>
    <source>
        <strain evidence="9 10">Hd-rR</strain>
    </source>
</reference>
<accession>A0A3B3IAQ7</accession>
<dbReference type="GO" id="GO:0005581">
    <property type="term" value="C:collagen trimer"/>
    <property type="evidence" value="ECO:0007669"/>
    <property type="project" value="UniProtKB-KW"/>
</dbReference>
<organism evidence="9 10">
    <name type="scientific">Oryzias latipes</name>
    <name type="common">Japanese rice fish</name>
    <name type="synonym">Japanese killifish</name>
    <dbReference type="NCBI Taxonomy" id="8090"/>
    <lineage>
        <taxon>Eukaryota</taxon>
        <taxon>Metazoa</taxon>
        <taxon>Chordata</taxon>
        <taxon>Craniata</taxon>
        <taxon>Vertebrata</taxon>
        <taxon>Euteleostomi</taxon>
        <taxon>Actinopterygii</taxon>
        <taxon>Neopterygii</taxon>
        <taxon>Teleostei</taxon>
        <taxon>Neoteleostei</taxon>
        <taxon>Acanthomorphata</taxon>
        <taxon>Ovalentaria</taxon>
        <taxon>Atherinomorphae</taxon>
        <taxon>Beloniformes</taxon>
        <taxon>Adrianichthyidae</taxon>
        <taxon>Oryziinae</taxon>
        <taxon>Oryzias</taxon>
    </lineage>
</organism>
<keyword evidence="10" id="KW-1185">Reference proteome</keyword>
<dbReference type="Bgee" id="ENSORLG00000025630">
    <property type="expression patterns" value="Expressed in sexually immature organism and 9 other cell types or tissues"/>
</dbReference>